<feature type="non-terminal residue" evidence="1">
    <location>
        <position position="28"/>
    </location>
</feature>
<dbReference type="EMBL" id="FOAZ01000064">
    <property type="protein sequence ID" value="SEM81594.1"/>
    <property type="molecule type" value="Genomic_DNA"/>
</dbReference>
<protein>
    <submittedName>
        <fullName evidence="1">Uncharacterized protein</fullName>
    </submittedName>
</protein>
<reference evidence="2" key="1">
    <citation type="submission" date="2016-10" db="EMBL/GenBank/DDBJ databases">
        <authorList>
            <person name="Varghese N."/>
        </authorList>
    </citation>
    <scope>NUCLEOTIDE SEQUENCE [LARGE SCALE GENOMIC DNA]</scope>
    <source>
        <strain evidence="2">DSM 45096 / BCRC 16803 / CGMCC 4.1857 / CIP 109030 / JCM 12277 / KCTC 19219 / NBRC 100920 / 33214</strain>
    </source>
</reference>
<dbReference type="Proteomes" id="UP000183015">
    <property type="component" value="Unassembled WGS sequence"/>
</dbReference>
<sequence length="28" mass="3048">MALLRWILHVSTLILGGLLGDHYDDAPG</sequence>
<organism evidence="1 2">
    <name type="scientific">Streptacidiphilus jiangxiensis</name>
    <dbReference type="NCBI Taxonomy" id="235985"/>
    <lineage>
        <taxon>Bacteria</taxon>
        <taxon>Bacillati</taxon>
        <taxon>Actinomycetota</taxon>
        <taxon>Actinomycetes</taxon>
        <taxon>Kitasatosporales</taxon>
        <taxon>Streptomycetaceae</taxon>
        <taxon>Streptacidiphilus</taxon>
    </lineage>
</organism>
<gene>
    <name evidence="1" type="ORF">SAMN05414137_16411</name>
</gene>
<dbReference type="AlphaFoldDB" id="A0A1H8BHJ4"/>
<keyword evidence="2" id="KW-1185">Reference proteome</keyword>
<accession>A0A1H8BHJ4</accession>
<evidence type="ECO:0000313" key="1">
    <source>
        <dbReference type="EMBL" id="SEM81594.1"/>
    </source>
</evidence>
<proteinExistence type="predicted"/>
<evidence type="ECO:0000313" key="2">
    <source>
        <dbReference type="Proteomes" id="UP000183015"/>
    </source>
</evidence>
<name>A0A1H8BHJ4_STRJI</name>